<organism evidence="1 2">
    <name type="scientific">Candida albicans P78048</name>
    <dbReference type="NCBI Taxonomy" id="1094989"/>
    <lineage>
        <taxon>Eukaryota</taxon>
        <taxon>Fungi</taxon>
        <taxon>Dikarya</taxon>
        <taxon>Ascomycota</taxon>
        <taxon>Saccharomycotina</taxon>
        <taxon>Pichiomycetes</taxon>
        <taxon>Debaryomycetaceae</taxon>
        <taxon>Candida/Lodderomyces clade</taxon>
        <taxon>Candida</taxon>
    </lineage>
</organism>
<dbReference type="AlphaFoldDB" id="A0AB34PPP4"/>
<name>A0AB34PPP4_CANAX</name>
<dbReference type="EMBL" id="AJIX01000031">
    <property type="protein sequence ID" value="KGR07774.1"/>
    <property type="molecule type" value="Genomic_DNA"/>
</dbReference>
<dbReference type="Proteomes" id="UP000030161">
    <property type="component" value="Unassembled WGS sequence"/>
</dbReference>
<dbReference type="PANTHER" id="PTHR33835">
    <property type="entry name" value="YALI0C07656P"/>
    <property type="match status" value="1"/>
</dbReference>
<sequence length="274" mass="31235">MGYPSPLKVVTKKISPNVLTVSSPFSILNKLNVGARMVIFHYHGDIIIWSPLPYDKEILENAIAELTTEEYTSKYIFVINIEHNLCAEKYKQIYPNVKLIGPENTARCEINIPLTEDNALKIIKGNDGWGDLGISDDKSIIDNFELIYNNAHKNRELVIYEKNDKLLLLADMIMNLGIRGTTTGEHVLEQYSPELGFPKGFNPHGGWSFLSRYLQPNSVVGKFLMNRLQKTRQTPEKTKKVMELINSWDYTTIIMVHGDLITKEAKRTLSDVHL</sequence>
<gene>
    <name evidence="1" type="ORF">MG3_04329</name>
</gene>
<comment type="caution">
    <text evidence="1">The sequence shown here is derived from an EMBL/GenBank/DDBJ whole genome shotgun (WGS) entry which is preliminary data.</text>
</comment>
<accession>A0AB34PPP4</accession>
<evidence type="ECO:0000313" key="2">
    <source>
        <dbReference type="Proteomes" id="UP000030161"/>
    </source>
</evidence>
<dbReference type="SUPFAM" id="SSF56281">
    <property type="entry name" value="Metallo-hydrolase/oxidoreductase"/>
    <property type="match status" value="1"/>
</dbReference>
<dbReference type="InterPro" id="IPR036866">
    <property type="entry name" value="RibonucZ/Hydroxyglut_hydro"/>
</dbReference>
<dbReference type="InterPro" id="IPR025638">
    <property type="entry name" value="DUF4336"/>
</dbReference>
<reference evidence="1 2" key="1">
    <citation type="submission" date="2013-12" db="EMBL/GenBank/DDBJ databases">
        <title>The Genome Sequence of Candida albicans P78048.</title>
        <authorList>
            <consortium name="The Broad Institute Genome Sequencing Platform"/>
            <consortium name="The Broad Institute Genome Sequencing Center for Infectious Disease"/>
            <person name="Cuomo C."/>
            <person name="Bennett R."/>
            <person name="Hirakawa M."/>
            <person name="Noverr M."/>
            <person name="Mitchell A."/>
            <person name="Young S.K."/>
            <person name="Zeng Q."/>
            <person name="Gargeya S."/>
            <person name="Fitzgerald M."/>
            <person name="Abouelleil A."/>
            <person name="Alvarado L."/>
            <person name="Berlin A.M."/>
            <person name="Chapman S.B."/>
            <person name="Dewar J."/>
            <person name="Goldberg J."/>
            <person name="Griggs A."/>
            <person name="Gujja S."/>
            <person name="Hansen M."/>
            <person name="Howarth C."/>
            <person name="Imamovic A."/>
            <person name="Larimer J."/>
            <person name="McCowan C."/>
            <person name="Murphy C."/>
            <person name="Pearson M."/>
            <person name="Priest M."/>
            <person name="Roberts A."/>
            <person name="Saif S."/>
            <person name="Shea T."/>
            <person name="Sykes S."/>
            <person name="Wortman J."/>
            <person name="Nusbaum C."/>
            <person name="Birren B."/>
        </authorList>
    </citation>
    <scope>NUCLEOTIDE SEQUENCE [LARGE SCALE GENOMIC DNA]</scope>
    <source>
        <strain evidence="1 2">P78048</strain>
    </source>
</reference>
<evidence type="ECO:0000313" key="1">
    <source>
        <dbReference type="EMBL" id="KGR07774.1"/>
    </source>
</evidence>
<proteinExistence type="predicted"/>
<protein>
    <submittedName>
        <fullName evidence="1">Uncharacterized protein</fullName>
    </submittedName>
</protein>
<dbReference type="PANTHER" id="PTHR33835:SF1">
    <property type="entry name" value="METALLO-BETA-LACTAMASE DOMAIN-CONTAINING PROTEIN"/>
    <property type="match status" value="1"/>
</dbReference>